<dbReference type="GO" id="GO:0070403">
    <property type="term" value="F:NAD+ binding"/>
    <property type="evidence" value="ECO:0007669"/>
    <property type="project" value="InterPro"/>
</dbReference>
<evidence type="ECO:0000256" key="4">
    <source>
        <dbReference type="PROSITE-ProRule" id="PRU00236"/>
    </source>
</evidence>
<reference evidence="6 7" key="1">
    <citation type="submission" date="2015-11" db="EMBL/GenBank/DDBJ databases">
        <title>Draft genome of Sulfurovum riftiae 1812E, a member of the Epsilonproteobacteria isolated from the tube of the deep-sea hydrothermal vent tubewom Riftia pachyptila.</title>
        <authorList>
            <person name="Vetriani C."/>
            <person name="Giovannelli D."/>
        </authorList>
    </citation>
    <scope>NUCLEOTIDE SEQUENCE [LARGE SCALE GENOMIC DNA]</scope>
    <source>
        <strain evidence="6 7">1812E</strain>
    </source>
</reference>
<dbReference type="OrthoDB" id="9800582at2"/>
<feature type="domain" description="Deacetylase sirtuin-type" evidence="5">
    <location>
        <begin position="1"/>
        <end position="275"/>
    </location>
</feature>
<protein>
    <recommendedName>
        <fullName evidence="1">protein acetyllysine N-acetyltransferase</fullName>
        <ecNumber evidence="1">2.3.1.286</ecNumber>
    </recommendedName>
</protein>
<organism evidence="6 7">
    <name type="scientific">Sulfurovum riftiae</name>
    <dbReference type="NCBI Taxonomy" id="1630136"/>
    <lineage>
        <taxon>Bacteria</taxon>
        <taxon>Pseudomonadati</taxon>
        <taxon>Campylobacterota</taxon>
        <taxon>Epsilonproteobacteria</taxon>
        <taxon>Campylobacterales</taxon>
        <taxon>Sulfurovaceae</taxon>
        <taxon>Sulfurovum</taxon>
    </lineage>
</organism>
<dbReference type="RefSeq" id="WP_067331974.1">
    <property type="nucleotide sequence ID" value="NZ_LNKT01000056.1"/>
</dbReference>
<sequence length="275" mass="30902">MNINNDLQKAKELLEEADALFITAGAGIGVDSGLPDFRGVEGFWNAYPKVRELGLRFEELANPEWFESDPHLAWAFYGHRLHLYRDTVPHKGFEILLELSNTKKYESFIFTSNVDGQFQKAGFSKEQVMECHGSIHHLQCIDNCQGMIWSADETDIEIGEDFRAQDPLPTCPFCGGLARPNILMFGDYGWEYARTDGQRERLVKWMDTIEAEGGRLAIVEMGAGTAVPTVRNTSEQIAARFNVPLIRINPRESFGAEIELPMGALEALQQIISNS</sequence>
<proteinExistence type="predicted"/>
<dbReference type="SUPFAM" id="SSF52467">
    <property type="entry name" value="DHS-like NAD/FAD-binding domain"/>
    <property type="match status" value="1"/>
</dbReference>
<comment type="caution">
    <text evidence="4">Lacks conserved residue(s) required for the propagation of feature annotation.</text>
</comment>
<dbReference type="InterPro" id="IPR026591">
    <property type="entry name" value="Sirtuin_cat_small_dom_sf"/>
</dbReference>
<comment type="caution">
    <text evidence="6">The sequence shown here is derived from an EMBL/GenBank/DDBJ whole genome shotgun (WGS) entry which is preliminary data.</text>
</comment>
<dbReference type="Gene3D" id="3.30.1600.10">
    <property type="entry name" value="SIR2/SIRT2 'Small Domain"/>
    <property type="match status" value="1"/>
</dbReference>
<dbReference type="InterPro" id="IPR050134">
    <property type="entry name" value="NAD-dep_sirtuin_deacylases"/>
</dbReference>
<evidence type="ECO:0000256" key="1">
    <source>
        <dbReference type="ARBA" id="ARBA00012928"/>
    </source>
</evidence>
<evidence type="ECO:0000313" key="7">
    <source>
        <dbReference type="Proteomes" id="UP000075359"/>
    </source>
</evidence>
<evidence type="ECO:0000256" key="2">
    <source>
        <dbReference type="ARBA" id="ARBA00022679"/>
    </source>
</evidence>
<dbReference type="InterPro" id="IPR026590">
    <property type="entry name" value="Ssirtuin_cat_dom"/>
</dbReference>
<dbReference type="PROSITE" id="PS50305">
    <property type="entry name" value="SIRTUIN"/>
    <property type="match status" value="1"/>
</dbReference>
<accession>A0A151CEQ1</accession>
<evidence type="ECO:0000313" key="6">
    <source>
        <dbReference type="EMBL" id="KYJ85967.1"/>
    </source>
</evidence>
<dbReference type="STRING" id="1630136.AS592_05115"/>
<gene>
    <name evidence="6" type="ORF">AS592_05115</name>
</gene>
<evidence type="ECO:0000259" key="5">
    <source>
        <dbReference type="PROSITE" id="PS50305"/>
    </source>
</evidence>
<dbReference type="PANTHER" id="PTHR11085:SF10">
    <property type="entry name" value="NAD-DEPENDENT PROTEIN DEACYLASE SIRTUIN-5, MITOCHONDRIAL-RELATED"/>
    <property type="match status" value="1"/>
</dbReference>
<dbReference type="InterPro" id="IPR029035">
    <property type="entry name" value="DHS-like_NAD/FAD-binding_dom"/>
</dbReference>
<dbReference type="AlphaFoldDB" id="A0A151CEQ1"/>
<dbReference type="Proteomes" id="UP000075359">
    <property type="component" value="Unassembled WGS sequence"/>
</dbReference>
<dbReference type="EMBL" id="LNKT01000056">
    <property type="protein sequence ID" value="KYJ85967.1"/>
    <property type="molecule type" value="Genomic_DNA"/>
</dbReference>
<dbReference type="PANTHER" id="PTHR11085">
    <property type="entry name" value="NAD-DEPENDENT PROTEIN DEACYLASE SIRTUIN-5, MITOCHONDRIAL-RELATED"/>
    <property type="match status" value="1"/>
</dbReference>
<dbReference type="EC" id="2.3.1.286" evidence="1"/>
<dbReference type="InterPro" id="IPR003000">
    <property type="entry name" value="Sirtuin"/>
</dbReference>
<keyword evidence="2" id="KW-0808">Transferase</keyword>
<dbReference type="GO" id="GO:0017136">
    <property type="term" value="F:histone deacetylase activity, NAD-dependent"/>
    <property type="evidence" value="ECO:0007669"/>
    <property type="project" value="TreeGrafter"/>
</dbReference>
<dbReference type="Gene3D" id="3.40.50.1220">
    <property type="entry name" value="TPP-binding domain"/>
    <property type="match status" value="1"/>
</dbReference>
<keyword evidence="3" id="KW-0520">NAD</keyword>
<evidence type="ECO:0000256" key="3">
    <source>
        <dbReference type="ARBA" id="ARBA00023027"/>
    </source>
</evidence>
<name>A0A151CEQ1_9BACT</name>
<keyword evidence="7" id="KW-1185">Reference proteome</keyword>
<dbReference type="Pfam" id="PF02146">
    <property type="entry name" value="SIR2"/>
    <property type="match status" value="1"/>
</dbReference>